<keyword evidence="2" id="KW-1185">Reference proteome</keyword>
<gene>
    <name evidence="1" type="ORF">BJ508DRAFT_336561</name>
</gene>
<sequence length="284" mass="31467">MANQSKLRPFIAGYLYDAVEEAINIAWSLAAFGQVDQLNEFIQTLKDSGTDGQRYLNSLWTKGCMVKKGSSKKMEAARLPLVQSGIASFVKNLHLTSNMSCCGFAIVVTDILKMLLPDYDGQYWVEFRHNGSHGLVVISFDTRSQLIGDSSVGKPVWIPAGRSTVSAIPFGGLNAAPVEYSFRPFRTGNGASARLVEDAVELMTKSFAGIAGKSSVVIYLRKNDPSNAFSKPEIIIRCIMKAARIEVGEFEKEDDEEPKDLGFFTINRTMPWAWENMRLRAFEA</sequence>
<dbReference type="EMBL" id="ML120000">
    <property type="protein sequence ID" value="RPA70964.1"/>
    <property type="molecule type" value="Genomic_DNA"/>
</dbReference>
<accession>A0A3N4HMT3</accession>
<protein>
    <submittedName>
        <fullName evidence="1">Uncharacterized protein</fullName>
    </submittedName>
</protein>
<evidence type="ECO:0000313" key="1">
    <source>
        <dbReference type="EMBL" id="RPA70964.1"/>
    </source>
</evidence>
<proteinExistence type="predicted"/>
<organism evidence="1 2">
    <name type="scientific">Ascobolus immersus RN42</name>
    <dbReference type="NCBI Taxonomy" id="1160509"/>
    <lineage>
        <taxon>Eukaryota</taxon>
        <taxon>Fungi</taxon>
        <taxon>Dikarya</taxon>
        <taxon>Ascomycota</taxon>
        <taxon>Pezizomycotina</taxon>
        <taxon>Pezizomycetes</taxon>
        <taxon>Pezizales</taxon>
        <taxon>Ascobolaceae</taxon>
        <taxon>Ascobolus</taxon>
    </lineage>
</organism>
<reference evidence="1 2" key="1">
    <citation type="journal article" date="2018" name="Nat. Ecol. Evol.">
        <title>Pezizomycetes genomes reveal the molecular basis of ectomycorrhizal truffle lifestyle.</title>
        <authorList>
            <person name="Murat C."/>
            <person name="Payen T."/>
            <person name="Noel B."/>
            <person name="Kuo A."/>
            <person name="Morin E."/>
            <person name="Chen J."/>
            <person name="Kohler A."/>
            <person name="Krizsan K."/>
            <person name="Balestrini R."/>
            <person name="Da Silva C."/>
            <person name="Montanini B."/>
            <person name="Hainaut M."/>
            <person name="Levati E."/>
            <person name="Barry K.W."/>
            <person name="Belfiori B."/>
            <person name="Cichocki N."/>
            <person name="Clum A."/>
            <person name="Dockter R.B."/>
            <person name="Fauchery L."/>
            <person name="Guy J."/>
            <person name="Iotti M."/>
            <person name="Le Tacon F."/>
            <person name="Lindquist E.A."/>
            <person name="Lipzen A."/>
            <person name="Malagnac F."/>
            <person name="Mello A."/>
            <person name="Molinier V."/>
            <person name="Miyauchi S."/>
            <person name="Poulain J."/>
            <person name="Riccioni C."/>
            <person name="Rubini A."/>
            <person name="Sitrit Y."/>
            <person name="Splivallo R."/>
            <person name="Traeger S."/>
            <person name="Wang M."/>
            <person name="Zifcakova L."/>
            <person name="Wipf D."/>
            <person name="Zambonelli A."/>
            <person name="Paolocci F."/>
            <person name="Nowrousian M."/>
            <person name="Ottonello S."/>
            <person name="Baldrian P."/>
            <person name="Spatafora J.W."/>
            <person name="Henrissat B."/>
            <person name="Nagy L.G."/>
            <person name="Aury J.M."/>
            <person name="Wincker P."/>
            <person name="Grigoriev I.V."/>
            <person name="Bonfante P."/>
            <person name="Martin F.M."/>
        </authorList>
    </citation>
    <scope>NUCLEOTIDE SEQUENCE [LARGE SCALE GENOMIC DNA]</scope>
    <source>
        <strain evidence="1 2">RN42</strain>
    </source>
</reference>
<dbReference type="Proteomes" id="UP000275078">
    <property type="component" value="Unassembled WGS sequence"/>
</dbReference>
<name>A0A3N4HMT3_ASCIM</name>
<dbReference type="AlphaFoldDB" id="A0A3N4HMT3"/>
<evidence type="ECO:0000313" key="2">
    <source>
        <dbReference type="Proteomes" id="UP000275078"/>
    </source>
</evidence>